<accession>A0A2U1TEH7</accession>
<reference evidence="3" key="1">
    <citation type="submission" date="2018-04" db="EMBL/GenBank/DDBJ databases">
        <authorList>
            <person name="Liu S."/>
            <person name="Wang Z."/>
            <person name="Li J."/>
        </authorList>
    </citation>
    <scope>NUCLEOTIDE SEQUENCE [LARGE SCALE GENOMIC DNA]</scope>
    <source>
        <strain evidence="3">622</strain>
    </source>
</reference>
<keyword evidence="1" id="KW-1133">Transmembrane helix</keyword>
<organism evidence="2 3">
    <name type="scientific">Mycetocola zhujimingii</name>
    <dbReference type="NCBI Taxonomy" id="2079792"/>
    <lineage>
        <taxon>Bacteria</taxon>
        <taxon>Bacillati</taxon>
        <taxon>Actinomycetota</taxon>
        <taxon>Actinomycetes</taxon>
        <taxon>Micrococcales</taxon>
        <taxon>Microbacteriaceae</taxon>
        <taxon>Mycetocola</taxon>
    </lineage>
</organism>
<dbReference type="Proteomes" id="UP000244962">
    <property type="component" value="Unassembled WGS sequence"/>
</dbReference>
<proteinExistence type="predicted"/>
<keyword evidence="1" id="KW-0472">Membrane</keyword>
<feature type="transmembrane region" description="Helical" evidence="1">
    <location>
        <begin position="37"/>
        <end position="59"/>
    </location>
</feature>
<feature type="transmembrane region" description="Helical" evidence="1">
    <location>
        <begin position="12"/>
        <end position="31"/>
    </location>
</feature>
<comment type="caution">
    <text evidence="2">The sequence shown here is derived from an EMBL/GenBank/DDBJ whole genome shotgun (WGS) entry which is preliminary data.</text>
</comment>
<evidence type="ECO:0000313" key="3">
    <source>
        <dbReference type="Proteomes" id="UP000244962"/>
    </source>
</evidence>
<protein>
    <submittedName>
        <fullName evidence="2">Uncharacterized protein</fullName>
    </submittedName>
</protein>
<dbReference type="EMBL" id="QEFB01000005">
    <property type="protein sequence ID" value="PWC07292.1"/>
    <property type="molecule type" value="Genomic_DNA"/>
</dbReference>
<sequence>MSTETRGRLKILGLSSVTLAVVGSLAGWSAMRSVADAGVYITANIILLTVGAVALYVGFRRADR</sequence>
<dbReference type="RefSeq" id="WP_108390522.1">
    <property type="nucleotide sequence ID" value="NZ_CP026949.1"/>
</dbReference>
<name>A0A2U1TEH7_9MICO</name>
<evidence type="ECO:0000256" key="1">
    <source>
        <dbReference type="SAM" id="Phobius"/>
    </source>
</evidence>
<keyword evidence="1" id="KW-0812">Transmembrane</keyword>
<gene>
    <name evidence="2" type="ORF">DF223_06595</name>
</gene>
<keyword evidence="3" id="KW-1185">Reference proteome</keyword>
<evidence type="ECO:0000313" key="2">
    <source>
        <dbReference type="EMBL" id="PWC07292.1"/>
    </source>
</evidence>
<dbReference type="KEGG" id="myl:C3E77_04440"/>
<dbReference type="AlphaFoldDB" id="A0A2U1TEH7"/>